<evidence type="ECO:0000313" key="1">
    <source>
        <dbReference type="EMBL" id="MFC6759925.1"/>
    </source>
</evidence>
<organism evidence="1 2">
    <name type="scientific">Sulfitobacter porphyrae</name>
    <dbReference type="NCBI Taxonomy" id="1246864"/>
    <lineage>
        <taxon>Bacteria</taxon>
        <taxon>Pseudomonadati</taxon>
        <taxon>Pseudomonadota</taxon>
        <taxon>Alphaproteobacteria</taxon>
        <taxon>Rhodobacterales</taxon>
        <taxon>Roseobacteraceae</taxon>
        <taxon>Sulfitobacter</taxon>
    </lineage>
</organism>
<evidence type="ECO:0000313" key="2">
    <source>
        <dbReference type="Proteomes" id="UP001596353"/>
    </source>
</evidence>
<dbReference type="EMBL" id="JBHSWG010000001">
    <property type="protein sequence ID" value="MFC6759925.1"/>
    <property type="molecule type" value="Genomic_DNA"/>
</dbReference>
<proteinExistence type="predicted"/>
<name>A0ABW2B2J2_9RHOB</name>
<reference evidence="2" key="1">
    <citation type="journal article" date="2019" name="Int. J. Syst. Evol. Microbiol.">
        <title>The Global Catalogue of Microorganisms (GCM) 10K type strain sequencing project: providing services to taxonomists for standard genome sequencing and annotation.</title>
        <authorList>
            <consortium name="The Broad Institute Genomics Platform"/>
            <consortium name="The Broad Institute Genome Sequencing Center for Infectious Disease"/>
            <person name="Wu L."/>
            <person name="Ma J."/>
        </authorList>
    </citation>
    <scope>NUCLEOTIDE SEQUENCE [LARGE SCALE GENOMIC DNA]</scope>
    <source>
        <strain evidence="2">CCUG 66188</strain>
    </source>
</reference>
<sequence length="75" mass="8135">MQESPQALPFEQTLQQAAFIGAFPFKVFNTLRKSAAGIFGTDIGPAAASMTTVTVRSSARTTNMKKSRSLQEIVR</sequence>
<accession>A0ABW2B2J2</accession>
<protein>
    <submittedName>
        <fullName evidence="1">Uncharacterized protein</fullName>
    </submittedName>
</protein>
<keyword evidence="2" id="KW-1185">Reference proteome</keyword>
<gene>
    <name evidence="1" type="ORF">ACFQFQ_11155</name>
</gene>
<dbReference type="Proteomes" id="UP001596353">
    <property type="component" value="Unassembled WGS sequence"/>
</dbReference>
<comment type="caution">
    <text evidence="1">The sequence shown here is derived from an EMBL/GenBank/DDBJ whole genome shotgun (WGS) entry which is preliminary data.</text>
</comment>